<sequence>MAESYDDLYKIILAGDAYVGKTNLVYRFVKTGNENSKYRSHCWRLILLKNGTSARR</sequence>
<name>F2DUR7_HORVV</name>
<proteinExistence type="evidence at transcript level"/>
<organism evidence="1">
    <name type="scientific">Hordeum vulgare subsp. vulgare</name>
    <name type="common">Domesticated barley</name>
    <dbReference type="NCBI Taxonomy" id="112509"/>
    <lineage>
        <taxon>Eukaryota</taxon>
        <taxon>Viridiplantae</taxon>
        <taxon>Streptophyta</taxon>
        <taxon>Embryophyta</taxon>
        <taxon>Tracheophyta</taxon>
        <taxon>Spermatophyta</taxon>
        <taxon>Magnoliopsida</taxon>
        <taxon>Liliopsida</taxon>
        <taxon>Poales</taxon>
        <taxon>Poaceae</taxon>
        <taxon>BOP clade</taxon>
        <taxon>Pooideae</taxon>
        <taxon>Triticodae</taxon>
        <taxon>Triticeae</taxon>
        <taxon>Hordeinae</taxon>
        <taxon>Hordeum</taxon>
    </lineage>
</organism>
<evidence type="ECO:0000313" key="1">
    <source>
        <dbReference type="EMBL" id="BAJ98838.1"/>
    </source>
</evidence>
<dbReference type="AlphaFoldDB" id="F2DUR7"/>
<dbReference type="SUPFAM" id="SSF52540">
    <property type="entry name" value="P-loop containing nucleoside triphosphate hydrolases"/>
    <property type="match status" value="1"/>
</dbReference>
<dbReference type="InterPro" id="IPR027417">
    <property type="entry name" value="P-loop_NTPase"/>
</dbReference>
<reference evidence="1" key="1">
    <citation type="journal article" date="2011" name="Plant Physiol.">
        <title>Comprehensive sequence analysis of 24,783 barley full-length cDNAs derived from 12 clone libraries.</title>
        <authorList>
            <person name="Matsumoto T."/>
            <person name="Tanaka T."/>
            <person name="Sakai H."/>
            <person name="Amano N."/>
            <person name="Kanamori H."/>
            <person name="Kurita K."/>
            <person name="Kikuta A."/>
            <person name="Kamiya K."/>
            <person name="Yamamoto M."/>
            <person name="Ikawa H."/>
            <person name="Fujii N."/>
            <person name="Hori K."/>
            <person name="Itoh T."/>
            <person name="Sato K."/>
        </authorList>
    </citation>
    <scope>NUCLEOTIDE SEQUENCE</scope>
    <source>
        <tissue evidence="1">Shoot and root</tissue>
    </source>
</reference>
<accession>F2DUR7</accession>
<dbReference type="EMBL" id="AK367635">
    <property type="protein sequence ID" value="BAJ98838.1"/>
    <property type="molecule type" value="mRNA"/>
</dbReference>
<protein>
    <submittedName>
        <fullName evidence="1">Predicted protein</fullName>
    </submittedName>
</protein>
<dbReference type="Gene3D" id="3.40.50.300">
    <property type="entry name" value="P-loop containing nucleotide triphosphate hydrolases"/>
    <property type="match status" value="1"/>
</dbReference>